<dbReference type="GO" id="GO:0015031">
    <property type="term" value="P:protein transport"/>
    <property type="evidence" value="ECO:0007669"/>
    <property type="project" value="UniProtKB-KW"/>
</dbReference>
<dbReference type="Gene3D" id="3.30.1150.10">
    <property type="match status" value="1"/>
</dbReference>
<keyword evidence="8" id="KW-1133">Transmembrane helix</keyword>
<evidence type="ECO:0000256" key="9">
    <source>
        <dbReference type="ARBA" id="ARBA00023136"/>
    </source>
</evidence>
<dbReference type="PROSITE" id="PS52015">
    <property type="entry name" value="TONB_CTD"/>
    <property type="match status" value="1"/>
</dbReference>
<keyword evidence="7" id="KW-0653">Protein transport</keyword>
<feature type="compositionally biased region" description="Polar residues" evidence="10">
    <location>
        <begin position="167"/>
        <end position="179"/>
    </location>
</feature>
<keyword evidence="5" id="KW-0997">Cell inner membrane</keyword>
<dbReference type="Pfam" id="PF03544">
    <property type="entry name" value="TonB_C"/>
    <property type="match status" value="1"/>
</dbReference>
<dbReference type="NCBIfam" id="TIGR01352">
    <property type="entry name" value="tonB_Cterm"/>
    <property type="match status" value="1"/>
</dbReference>
<evidence type="ECO:0000256" key="7">
    <source>
        <dbReference type="ARBA" id="ARBA00022927"/>
    </source>
</evidence>
<dbReference type="InterPro" id="IPR006260">
    <property type="entry name" value="TonB/TolA_C"/>
</dbReference>
<feature type="domain" description="TonB C-terminal" evidence="11">
    <location>
        <begin position="194"/>
        <end position="285"/>
    </location>
</feature>
<evidence type="ECO:0000256" key="5">
    <source>
        <dbReference type="ARBA" id="ARBA00022519"/>
    </source>
</evidence>
<dbReference type="AlphaFoldDB" id="A0A7W6N7P5"/>
<evidence type="ECO:0000256" key="6">
    <source>
        <dbReference type="ARBA" id="ARBA00022692"/>
    </source>
</evidence>
<dbReference type="Proteomes" id="UP000519439">
    <property type="component" value="Unassembled WGS sequence"/>
</dbReference>
<keyword evidence="4" id="KW-1003">Cell membrane</keyword>
<evidence type="ECO:0000256" key="8">
    <source>
        <dbReference type="ARBA" id="ARBA00022989"/>
    </source>
</evidence>
<evidence type="ECO:0000256" key="2">
    <source>
        <dbReference type="ARBA" id="ARBA00006555"/>
    </source>
</evidence>
<dbReference type="InterPro" id="IPR037682">
    <property type="entry name" value="TonB_C"/>
</dbReference>
<evidence type="ECO:0000313" key="13">
    <source>
        <dbReference type="Proteomes" id="UP000519439"/>
    </source>
</evidence>
<feature type="region of interest" description="Disordered" evidence="10">
    <location>
        <begin position="89"/>
        <end position="187"/>
    </location>
</feature>
<keyword evidence="9" id="KW-0472">Membrane</keyword>
<evidence type="ECO:0000256" key="3">
    <source>
        <dbReference type="ARBA" id="ARBA00022448"/>
    </source>
</evidence>
<keyword evidence="6" id="KW-0812">Transmembrane</keyword>
<keyword evidence="13" id="KW-1185">Reference proteome</keyword>
<protein>
    <submittedName>
        <fullName evidence="12">Protein TonB</fullName>
    </submittedName>
</protein>
<dbReference type="EMBL" id="JACIDC010000006">
    <property type="protein sequence ID" value="MBB4040318.1"/>
    <property type="molecule type" value="Genomic_DNA"/>
</dbReference>
<dbReference type="InterPro" id="IPR051045">
    <property type="entry name" value="TonB-dependent_transducer"/>
</dbReference>
<dbReference type="GO" id="GO:0031992">
    <property type="term" value="F:energy transducer activity"/>
    <property type="evidence" value="ECO:0007669"/>
    <property type="project" value="TreeGrafter"/>
</dbReference>
<name>A0A7W6N7P5_9HYPH</name>
<evidence type="ECO:0000256" key="4">
    <source>
        <dbReference type="ARBA" id="ARBA00022475"/>
    </source>
</evidence>
<comment type="caution">
    <text evidence="12">The sequence shown here is derived from an EMBL/GenBank/DDBJ whole genome shotgun (WGS) entry which is preliminary data.</text>
</comment>
<comment type="similarity">
    <text evidence="2">Belongs to the TonB family.</text>
</comment>
<dbReference type="RefSeq" id="WP_084020837.1">
    <property type="nucleotide sequence ID" value="NZ_JACIDC010000006.1"/>
</dbReference>
<dbReference type="GO" id="GO:0055085">
    <property type="term" value="P:transmembrane transport"/>
    <property type="evidence" value="ECO:0007669"/>
    <property type="project" value="InterPro"/>
</dbReference>
<dbReference type="PANTHER" id="PTHR33446:SF2">
    <property type="entry name" value="PROTEIN TONB"/>
    <property type="match status" value="1"/>
</dbReference>
<organism evidence="12 13">
    <name type="scientific">Microvirga flocculans</name>
    <dbReference type="NCBI Taxonomy" id="217168"/>
    <lineage>
        <taxon>Bacteria</taxon>
        <taxon>Pseudomonadati</taxon>
        <taxon>Pseudomonadota</taxon>
        <taxon>Alphaproteobacteria</taxon>
        <taxon>Hyphomicrobiales</taxon>
        <taxon>Methylobacteriaceae</taxon>
        <taxon>Microvirga</taxon>
    </lineage>
</organism>
<accession>A0A7W6N7P5</accession>
<dbReference type="PANTHER" id="PTHR33446">
    <property type="entry name" value="PROTEIN TONB-RELATED"/>
    <property type="match status" value="1"/>
</dbReference>
<evidence type="ECO:0000313" key="12">
    <source>
        <dbReference type="EMBL" id="MBB4040318.1"/>
    </source>
</evidence>
<evidence type="ECO:0000256" key="1">
    <source>
        <dbReference type="ARBA" id="ARBA00004383"/>
    </source>
</evidence>
<keyword evidence="3" id="KW-0813">Transport</keyword>
<dbReference type="SUPFAM" id="SSF74653">
    <property type="entry name" value="TolA/TonB C-terminal domain"/>
    <property type="match status" value="1"/>
</dbReference>
<feature type="compositionally biased region" description="Basic and acidic residues" evidence="10">
    <location>
        <begin position="127"/>
        <end position="153"/>
    </location>
</feature>
<evidence type="ECO:0000256" key="10">
    <source>
        <dbReference type="SAM" id="MobiDB-lite"/>
    </source>
</evidence>
<gene>
    <name evidence="12" type="ORF">GGR34_001971</name>
</gene>
<reference evidence="12 13" key="1">
    <citation type="submission" date="2020-08" db="EMBL/GenBank/DDBJ databases">
        <title>Genomic Encyclopedia of Type Strains, Phase IV (KMG-IV): sequencing the most valuable type-strain genomes for metagenomic binning, comparative biology and taxonomic classification.</title>
        <authorList>
            <person name="Goeker M."/>
        </authorList>
    </citation>
    <scope>NUCLEOTIDE SEQUENCE [LARGE SCALE GENOMIC DNA]</scope>
    <source>
        <strain evidence="12 13">DSM 15743</strain>
    </source>
</reference>
<dbReference type="GO" id="GO:0098797">
    <property type="term" value="C:plasma membrane protein complex"/>
    <property type="evidence" value="ECO:0007669"/>
    <property type="project" value="TreeGrafter"/>
</dbReference>
<comment type="subcellular location">
    <subcellularLocation>
        <location evidence="1">Cell inner membrane</location>
        <topology evidence="1">Single-pass membrane protein</topology>
        <orientation evidence="1">Periplasmic side</orientation>
    </subcellularLocation>
</comment>
<proteinExistence type="inferred from homology"/>
<sequence>MPAQSLRSIQEPNRRATAFLTALVMHSAVLALLVVWPPRDAARPPGEQEISVDLAPAIEEIASIAPAFVSAAMSEDAPPEAKTIDAQVPEEAMEDHPDEATASPEPVEASAPLDPQAASAIPPPEEIAARPPEEKTTRKAEMHAPLKIRERKPPPPQAVAEPRPASNPRQGQTSSSRENTGGAAASADPTVLNRYVASLAAALRKRLRYPEVAKSRNIEGIATLRFAMDRSGRIISASIVRSAGHPALDEAALATASPGSLLPAAPESLPQQQFTLTVPLRFNLR</sequence>
<evidence type="ECO:0000259" key="11">
    <source>
        <dbReference type="PROSITE" id="PS52015"/>
    </source>
</evidence>